<proteinExistence type="predicted"/>
<comment type="caution">
    <text evidence="2">The sequence shown here is derived from an EMBL/GenBank/DDBJ whole genome shotgun (WGS) entry which is preliminary data.</text>
</comment>
<dbReference type="Proteomes" id="UP001476798">
    <property type="component" value="Unassembled WGS sequence"/>
</dbReference>
<evidence type="ECO:0000313" key="3">
    <source>
        <dbReference type="Proteomes" id="UP001476798"/>
    </source>
</evidence>
<dbReference type="InterPro" id="IPR036940">
    <property type="entry name" value="PI3/4_kinase_cat_sf"/>
</dbReference>
<organism evidence="2 3">
    <name type="scientific">Goodea atripinnis</name>
    <dbReference type="NCBI Taxonomy" id="208336"/>
    <lineage>
        <taxon>Eukaryota</taxon>
        <taxon>Metazoa</taxon>
        <taxon>Chordata</taxon>
        <taxon>Craniata</taxon>
        <taxon>Vertebrata</taxon>
        <taxon>Euteleostomi</taxon>
        <taxon>Actinopterygii</taxon>
        <taxon>Neopterygii</taxon>
        <taxon>Teleostei</taxon>
        <taxon>Neoteleostei</taxon>
        <taxon>Acanthomorphata</taxon>
        <taxon>Ovalentaria</taxon>
        <taxon>Atherinomorphae</taxon>
        <taxon>Cyprinodontiformes</taxon>
        <taxon>Goodeidae</taxon>
        <taxon>Goodea</taxon>
    </lineage>
</organism>
<feature type="region of interest" description="Disordered" evidence="1">
    <location>
        <begin position="246"/>
        <end position="291"/>
    </location>
</feature>
<reference evidence="2 3" key="1">
    <citation type="submission" date="2021-06" db="EMBL/GenBank/DDBJ databases">
        <authorList>
            <person name="Palmer J.M."/>
        </authorList>
    </citation>
    <scope>NUCLEOTIDE SEQUENCE [LARGE SCALE GENOMIC DNA]</scope>
    <source>
        <strain evidence="2 3">GA_2019</strain>
        <tissue evidence="2">Muscle</tissue>
    </source>
</reference>
<dbReference type="EMBL" id="JAHRIO010000110">
    <property type="protein sequence ID" value="MEQ2157552.1"/>
    <property type="molecule type" value="Genomic_DNA"/>
</dbReference>
<protein>
    <submittedName>
        <fullName evidence="2">Uncharacterized protein</fullName>
    </submittedName>
</protein>
<evidence type="ECO:0000313" key="2">
    <source>
        <dbReference type="EMBL" id="MEQ2157552.1"/>
    </source>
</evidence>
<accession>A0ABV0MEW6</accession>
<keyword evidence="3" id="KW-1185">Reference proteome</keyword>
<dbReference type="Gene3D" id="1.10.1070.11">
    <property type="entry name" value="Phosphatidylinositol 3-/4-kinase, catalytic domain"/>
    <property type="match status" value="1"/>
</dbReference>
<name>A0ABV0MEW6_9TELE</name>
<evidence type="ECO:0000256" key="1">
    <source>
        <dbReference type="SAM" id="MobiDB-lite"/>
    </source>
</evidence>
<gene>
    <name evidence="2" type="ORF">GOODEAATRI_002975</name>
</gene>
<sequence>MDGSHCCMDCGAALQPDDGHNLCPTCLGRDHLVEVLSENPCMNSSFMPQVVRVALLAQLCPQDDADWHSKCRGETMVSVLPSRRNRAKSYQGSATRVEQLSTELVEMKSLLQTCQSDVSLPAAGLFSQQMPDLSVEEDVLSPAASDKFRLDLSDEEAVHYMQSLIDESVGALFAAVVEQIHKFAQGQRWEEPKNLRPEQLPKAEKKGKNIVSFVETTLGEGAENPTRAFAGLSGVGLSRLGFRRNTVRNNKRNSKDRPIPTQCIGNIPADTKTQTRNKSVGLRTHKTPAGG</sequence>